<comment type="subcellular location">
    <subcellularLocation>
        <location evidence="1">Nucleus</location>
    </subcellularLocation>
</comment>
<dbReference type="Proteomes" id="UP001162031">
    <property type="component" value="Unassembled WGS sequence"/>
</dbReference>
<comment type="caution">
    <text evidence="5">The sequence shown here is derived from an EMBL/GenBank/DDBJ whole genome shotgun (WGS) entry which is preliminary data.</text>
</comment>
<evidence type="ECO:0000256" key="1">
    <source>
        <dbReference type="ARBA" id="ARBA00004123"/>
    </source>
</evidence>
<feature type="compositionally biased region" description="Low complexity" evidence="4">
    <location>
        <begin position="16"/>
        <end position="28"/>
    </location>
</feature>
<reference evidence="5" key="1">
    <citation type="submission" date="2022-12" db="EMBL/GenBank/DDBJ databases">
        <authorList>
            <person name="Webb A."/>
        </authorList>
    </citation>
    <scope>NUCLEOTIDE SEQUENCE</scope>
    <source>
        <strain evidence="5">Hp1</strain>
    </source>
</reference>
<evidence type="ECO:0000256" key="4">
    <source>
        <dbReference type="SAM" id="MobiDB-lite"/>
    </source>
</evidence>
<evidence type="ECO:0000313" key="6">
    <source>
        <dbReference type="Proteomes" id="UP001162031"/>
    </source>
</evidence>
<feature type="compositionally biased region" description="Polar residues" evidence="4">
    <location>
        <begin position="1"/>
        <end position="12"/>
    </location>
</feature>
<proteinExistence type="inferred from homology"/>
<dbReference type="AlphaFoldDB" id="A0AAV0UZ63"/>
<dbReference type="InterPro" id="IPR049629">
    <property type="entry name" value="DPY30_SDC1_DD"/>
</dbReference>
<accession>A0AAV0UZ63</accession>
<keyword evidence="6" id="KW-1185">Reference proteome</keyword>
<protein>
    <submittedName>
        <fullName evidence="5">Uncharacterized protein</fullName>
    </submittedName>
</protein>
<feature type="region of interest" description="Disordered" evidence="4">
    <location>
        <begin position="1"/>
        <end position="120"/>
    </location>
</feature>
<dbReference type="Gene3D" id="1.20.890.10">
    <property type="entry name" value="cAMP-dependent protein kinase regulatory subunit, dimerization-anchoring domain"/>
    <property type="match status" value="1"/>
</dbReference>
<keyword evidence="3" id="KW-0539">Nucleus</keyword>
<sequence>MENEDVNTSTSHDVAAESSVSPAAAHEPTALPQTNDRQEEPLAAREEAPAAAAAVVEPSDGKSAAVAEQETTPRAPDGVSTTGAPPAPSTGEKNSDAIEPDLNKSDVEETAVERAQDKAQVQALPIRAYLDQTVVPILLQGMSALVKERPANPIEWLASYLVEHNPQGQRADTPAAK</sequence>
<evidence type="ECO:0000256" key="3">
    <source>
        <dbReference type="ARBA" id="ARBA00023242"/>
    </source>
</evidence>
<dbReference type="GO" id="GO:0005634">
    <property type="term" value="C:nucleus"/>
    <property type="evidence" value="ECO:0007669"/>
    <property type="project" value="UniProtKB-SubCell"/>
</dbReference>
<evidence type="ECO:0000256" key="2">
    <source>
        <dbReference type="ARBA" id="ARBA00010849"/>
    </source>
</evidence>
<comment type="similarity">
    <text evidence="2">Belongs to the dpy-30 family.</text>
</comment>
<gene>
    <name evidence="5" type="ORF">HBR001_LOCUS8254</name>
</gene>
<feature type="compositionally biased region" description="Low complexity" evidence="4">
    <location>
        <begin position="49"/>
        <end position="58"/>
    </location>
</feature>
<dbReference type="InterPro" id="IPR007858">
    <property type="entry name" value="Dpy-30_motif"/>
</dbReference>
<feature type="compositionally biased region" description="Basic and acidic residues" evidence="4">
    <location>
        <begin position="93"/>
        <end position="117"/>
    </location>
</feature>
<dbReference type="Pfam" id="PF05186">
    <property type="entry name" value="Dpy-30"/>
    <property type="match status" value="1"/>
</dbReference>
<evidence type="ECO:0000313" key="5">
    <source>
        <dbReference type="EMBL" id="CAI5740749.1"/>
    </source>
</evidence>
<dbReference type="CDD" id="cd22965">
    <property type="entry name" value="DD_DPY30_SDC1"/>
    <property type="match status" value="1"/>
</dbReference>
<name>A0AAV0UZ63_HYABA</name>
<feature type="compositionally biased region" description="Basic and acidic residues" evidence="4">
    <location>
        <begin position="36"/>
        <end position="48"/>
    </location>
</feature>
<dbReference type="EMBL" id="CANTFL010001446">
    <property type="protein sequence ID" value="CAI5740749.1"/>
    <property type="molecule type" value="Genomic_DNA"/>
</dbReference>
<organism evidence="5 6">
    <name type="scientific">Hyaloperonospora brassicae</name>
    <name type="common">Brassica downy mildew</name>
    <name type="synonym">Peronospora brassicae</name>
    <dbReference type="NCBI Taxonomy" id="162125"/>
    <lineage>
        <taxon>Eukaryota</taxon>
        <taxon>Sar</taxon>
        <taxon>Stramenopiles</taxon>
        <taxon>Oomycota</taxon>
        <taxon>Peronosporomycetes</taxon>
        <taxon>Peronosporales</taxon>
        <taxon>Peronosporaceae</taxon>
        <taxon>Hyaloperonospora</taxon>
    </lineage>
</organism>